<feature type="signal peptide" evidence="6">
    <location>
        <begin position="1"/>
        <end position="22"/>
    </location>
</feature>
<dbReference type="PROSITE" id="PS50011">
    <property type="entry name" value="PROTEIN_KINASE_DOM"/>
    <property type="match status" value="1"/>
</dbReference>
<feature type="transmembrane region" description="Helical" evidence="5">
    <location>
        <begin position="237"/>
        <end position="257"/>
    </location>
</feature>
<dbReference type="EMBL" id="CAJNDS010002544">
    <property type="protein sequence ID" value="CAE7519923.1"/>
    <property type="molecule type" value="Genomic_DNA"/>
</dbReference>
<dbReference type="GO" id="GO:0005524">
    <property type="term" value="F:ATP binding"/>
    <property type="evidence" value="ECO:0007669"/>
    <property type="project" value="UniProtKB-UniRule"/>
</dbReference>
<proteinExistence type="predicted"/>
<evidence type="ECO:0000256" key="4">
    <source>
        <dbReference type="SAM" id="MobiDB-lite"/>
    </source>
</evidence>
<feature type="chain" id="PRO_5032964548" description="Protein kinase domain-containing protein" evidence="6">
    <location>
        <begin position="23"/>
        <end position="800"/>
    </location>
</feature>
<keyword evidence="5" id="KW-1133">Transmembrane helix</keyword>
<dbReference type="InterPro" id="IPR011009">
    <property type="entry name" value="Kinase-like_dom_sf"/>
</dbReference>
<feature type="transmembrane region" description="Helical" evidence="5">
    <location>
        <begin position="162"/>
        <end position="181"/>
    </location>
</feature>
<keyword evidence="1 3" id="KW-0547">Nucleotide-binding</keyword>
<gene>
    <name evidence="8" type="ORF">SNAT2548_LOCUS29099</name>
</gene>
<dbReference type="OrthoDB" id="426353at2759"/>
<dbReference type="Pfam" id="PF00069">
    <property type="entry name" value="Pkinase"/>
    <property type="match status" value="1"/>
</dbReference>
<evidence type="ECO:0000256" key="1">
    <source>
        <dbReference type="ARBA" id="ARBA00022741"/>
    </source>
</evidence>
<dbReference type="PROSITE" id="PS00107">
    <property type="entry name" value="PROTEIN_KINASE_ATP"/>
    <property type="match status" value="1"/>
</dbReference>
<dbReference type="SMART" id="SM00220">
    <property type="entry name" value="S_TKc"/>
    <property type="match status" value="1"/>
</dbReference>
<evidence type="ECO:0000313" key="9">
    <source>
        <dbReference type="Proteomes" id="UP000604046"/>
    </source>
</evidence>
<feature type="transmembrane region" description="Helical" evidence="5">
    <location>
        <begin position="128"/>
        <end position="150"/>
    </location>
</feature>
<dbReference type="PANTHER" id="PTHR44329">
    <property type="entry name" value="SERINE/THREONINE-PROTEIN KINASE TNNI3K-RELATED"/>
    <property type="match status" value="1"/>
</dbReference>
<feature type="transmembrane region" description="Helical" evidence="5">
    <location>
        <begin position="211"/>
        <end position="231"/>
    </location>
</feature>
<name>A0A812T5C0_9DINO</name>
<dbReference type="AlphaFoldDB" id="A0A812T5C0"/>
<dbReference type="InterPro" id="IPR017441">
    <property type="entry name" value="Protein_kinase_ATP_BS"/>
</dbReference>
<dbReference type="Proteomes" id="UP000604046">
    <property type="component" value="Unassembled WGS sequence"/>
</dbReference>
<dbReference type="InterPro" id="IPR000719">
    <property type="entry name" value="Prot_kinase_dom"/>
</dbReference>
<dbReference type="PROSITE" id="PS51257">
    <property type="entry name" value="PROKAR_LIPOPROTEIN"/>
    <property type="match status" value="1"/>
</dbReference>
<keyword evidence="9" id="KW-1185">Reference proteome</keyword>
<comment type="caution">
    <text evidence="8">The sequence shown here is derived from an EMBL/GenBank/DDBJ whole genome shotgun (WGS) entry which is preliminary data.</text>
</comment>
<feature type="binding site" evidence="3">
    <location>
        <position position="554"/>
    </location>
    <ligand>
        <name>ATP</name>
        <dbReference type="ChEBI" id="CHEBI:30616"/>
    </ligand>
</feature>
<dbReference type="SUPFAM" id="SSF56112">
    <property type="entry name" value="Protein kinase-like (PK-like)"/>
    <property type="match status" value="1"/>
</dbReference>
<evidence type="ECO:0000256" key="2">
    <source>
        <dbReference type="ARBA" id="ARBA00022840"/>
    </source>
</evidence>
<organism evidence="8 9">
    <name type="scientific">Symbiodinium natans</name>
    <dbReference type="NCBI Taxonomy" id="878477"/>
    <lineage>
        <taxon>Eukaryota</taxon>
        <taxon>Sar</taxon>
        <taxon>Alveolata</taxon>
        <taxon>Dinophyceae</taxon>
        <taxon>Suessiales</taxon>
        <taxon>Symbiodiniaceae</taxon>
        <taxon>Symbiodinium</taxon>
    </lineage>
</organism>
<feature type="region of interest" description="Disordered" evidence="4">
    <location>
        <begin position="408"/>
        <end position="469"/>
    </location>
</feature>
<sequence>MSRLLPCFPCFALMGCIWPAEEQKEKVEEKVEDVAPVSEEEEGEEEDELDEDWDEAVLLSVAFGTHDLRRHQAGTGSFTTRSLPDMWSQSPTRRVVRSLVSDILWNMLYRTGKLSGAIFQLDEDNLDAVAATVAVSTVCLIATISSFCLYPKISFDCLERFFVFQVLVLNGMFMFLPLTIADATHRTLSLTWHSVWFKLLALTGRRFSRCLLLLTCSCLIDAATQLAGVVLLGGHPYTGSLVFILLVSAYIGLMCFVSCDRFSRCSKVQASQQELVEKILTEAFDSWAFLDQRKSISRCLADAQGTRRSRGEDPVCQLLAACLGSSDIGTRDVRQAFRSVDAASGFRVEQARATVCEGGGDVPAEFVIFRLVGGQSSSWSCCPTRSSNRSSSDIPRYVVGVRSALMRSRSVPQVVEHPPADDARAPQARARQNGRSPNQLSPLPGVNDNDSLIQSDDVQSGGSDDASVISKAARSQIRMAGLENKSSSIFDVPPLEQECDGQGKSFRELVDLGRREHWIVDPQQLCLFESHTLGSGTFGTVLQGTFYGAQVAIKMPKSDKKEHLPLLNELRTLRRLRHPNIVLFLGAHVVPSTNDMALVFELIEGQTLHDWIKAQPHPIECDAGKLNILQGISLALRYLHQQDRTLVHGDLKGSNVFVENGNLLLPKAKLGDFGLARFLYKTEHTMGGSLRWMAPEIATGLNRSPSCAADIFSLGALFSFTLTDVKPFDGMDRSNILKTMRKCILPKLTWPQESSELSRLLKSIGDSCYCLNPADRPDIMQVLEVLDACVMMQNRPAELM</sequence>
<dbReference type="PROSITE" id="PS00108">
    <property type="entry name" value="PROTEIN_KINASE_ST"/>
    <property type="match status" value="1"/>
</dbReference>
<keyword evidence="2 3" id="KW-0067">ATP-binding</keyword>
<feature type="compositionally biased region" description="Acidic residues" evidence="4">
    <location>
        <begin position="38"/>
        <end position="50"/>
    </location>
</feature>
<evidence type="ECO:0000259" key="7">
    <source>
        <dbReference type="PROSITE" id="PS50011"/>
    </source>
</evidence>
<dbReference type="InterPro" id="IPR008271">
    <property type="entry name" value="Ser/Thr_kinase_AS"/>
</dbReference>
<reference evidence="8" key="1">
    <citation type="submission" date="2021-02" db="EMBL/GenBank/DDBJ databases">
        <authorList>
            <person name="Dougan E. K."/>
            <person name="Rhodes N."/>
            <person name="Thang M."/>
            <person name="Chan C."/>
        </authorList>
    </citation>
    <scope>NUCLEOTIDE SEQUENCE</scope>
</reference>
<feature type="region of interest" description="Disordered" evidence="4">
    <location>
        <begin position="29"/>
        <end position="50"/>
    </location>
</feature>
<dbReference type="InterPro" id="IPR051681">
    <property type="entry name" value="Ser/Thr_Kinases-Pseudokinases"/>
</dbReference>
<evidence type="ECO:0000256" key="3">
    <source>
        <dbReference type="PROSITE-ProRule" id="PRU10141"/>
    </source>
</evidence>
<feature type="domain" description="Protein kinase" evidence="7">
    <location>
        <begin position="527"/>
        <end position="790"/>
    </location>
</feature>
<feature type="compositionally biased region" description="Low complexity" evidence="4">
    <location>
        <begin position="454"/>
        <end position="468"/>
    </location>
</feature>
<accession>A0A812T5C0</accession>
<evidence type="ECO:0000256" key="6">
    <source>
        <dbReference type="SAM" id="SignalP"/>
    </source>
</evidence>
<protein>
    <recommendedName>
        <fullName evidence="7">Protein kinase domain-containing protein</fullName>
    </recommendedName>
</protein>
<keyword evidence="5" id="KW-0812">Transmembrane</keyword>
<dbReference type="GO" id="GO:0004674">
    <property type="term" value="F:protein serine/threonine kinase activity"/>
    <property type="evidence" value="ECO:0007669"/>
    <property type="project" value="TreeGrafter"/>
</dbReference>
<keyword evidence="5" id="KW-0472">Membrane</keyword>
<keyword evidence="6" id="KW-0732">Signal</keyword>
<evidence type="ECO:0000313" key="8">
    <source>
        <dbReference type="EMBL" id="CAE7519923.1"/>
    </source>
</evidence>
<evidence type="ECO:0000256" key="5">
    <source>
        <dbReference type="SAM" id="Phobius"/>
    </source>
</evidence>
<dbReference type="Gene3D" id="1.10.510.10">
    <property type="entry name" value="Transferase(Phosphotransferase) domain 1"/>
    <property type="match status" value="1"/>
</dbReference>